<dbReference type="InterPro" id="IPR002893">
    <property type="entry name" value="Znf_MYND"/>
</dbReference>
<organism evidence="8">
    <name type="scientific">Micromonas pusilla (strain CCMP1545)</name>
    <name type="common">Picoplanktonic green alga</name>
    <dbReference type="NCBI Taxonomy" id="564608"/>
    <lineage>
        <taxon>Eukaryota</taxon>
        <taxon>Viridiplantae</taxon>
        <taxon>Chlorophyta</taxon>
        <taxon>Mamiellophyceae</taxon>
        <taxon>Mamiellales</taxon>
        <taxon>Mamiellaceae</taxon>
        <taxon>Micromonas</taxon>
    </lineage>
</organism>
<dbReference type="InterPro" id="IPR050767">
    <property type="entry name" value="Sel1_AlgK"/>
</dbReference>
<evidence type="ECO:0000256" key="2">
    <source>
        <dbReference type="ARBA" id="ARBA00022771"/>
    </source>
</evidence>
<keyword evidence="3" id="KW-0862">Zinc</keyword>
<evidence type="ECO:0000256" key="1">
    <source>
        <dbReference type="ARBA" id="ARBA00022723"/>
    </source>
</evidence>
<dbReference type="AlphaFoldDB" id="C1MPZ3"/>
<evidence type="ECO:0000256" key="5">
    <source>
        <dbReference type="PROSITE-ProRule" id="PRU00134"/>
    </source>
</evidence>
<dbReference type="Gene3D" id="6.10.140.2220">
    <property type="match status" value="1"/>
</dbReference>
<accession>C1MPZ3</accession>
<dbReference type="Proteomes" id="UP000001876">
    <property type="component" value="Unassembled WGS sequence"/>
</dbReference>
<dbReference type="InterPro" id="IPR011990">
    <property type="entry name" value="TPR-like_helical_dom_sf"/>
</dbReference>
<dbReference type="KEGG" id="mpp:MICPUCDRAFT_57097"/>
<sequence length="688" mass="76194">MPKIKLPRKIRDPVKKANGGCGEAAFKLSRHYAEGSDGVEKDIQIARQWLFRSAELGNADAQVAFAVWHKNAGENDFARTWWEKAAAQGSPDAAYNLGVLYDHGHGDGLSVEERTCAAAGWYLKAASKGMREAQNNYGRYLESTGHHGEAMTWYEKAAAQEHAGAMHNIAMMYLDGVGSERNLAKAREWWTRAAELGYEKANECLKETEGYGHDGLLDGLVKKANDGCGDAAWELGSHYYHGTGGVEKDKELSRHWVERAAELGHVEAQAYLDRNSRSRGDYNTDDLVNKANDGCRDAAWKLASHYYYGTGGVENKELSRHWVERAAELGHVEAQAHLASMLRSEGDYDTARKLFEKAAAAGSSRAEYGLGLIYWQGCGVPRNVSMAVRFLRSAASKGDPEAQANYGLFLVREMNEPKEAMKWYERAMAQGNSGTMFQTGFLFNNIGMLHYNGEGVPKNVSTARHWFTKAAAKGYAESQKMLNATVTEALQEGAPYDYVAIEKILTERVEFLGTDKEVENLDELRALKRKALRDIMELSGASISDDAVELFVSGPLPDHKAADVYHHLGLCFLHGRCGLEKNLRMAKEASKVDEIDPRDTAAAAAASEELVKLRACVTCGKRDVRLGCKLCRGVRYCNKRCQQKDWARGTEQHPPHRETCSRVVNGIVPPGVFARLRDDAAKNREASN</sequence>
<dbReference type="SUPFAM" id="SSF81901">
    <property type="entry name" value="HCP-like"/>
    <property type="match status" value="3"/>
</dbReference>
<keyword evidence="8" id="KW-1185">Reference proteome</keyword>
<dbReference type="GeneID" id="9683127"/>
<reference evidence="7 8" key="1">
    <citation type="journal article" date="2009" name="Science">
        <title>Green evolution and dynamic adaptations revealed by genomes of the marine picoeukaryotes Micromonas.</title>
        <authorList>
            <person name="Worden A.Z."/>
            <person name="Lee J.H."/>
            <person name="Mock T."/>
            <person name="Rouze P."/>
            <person name="Simmons M.P."/>
            <person name="Aerts A.L."/>
            <person name="Allen A.E."/>
            <person name="Cuvelier M.L."/>
            <person name="Derelle E."/>
            <person name="Everett M.V."/>
            <person name="Foulon E."/>
            <person name="Grimwood J."/>
            <person name="Gundlach H."/>
            <person name="Henrissat B."/>
            <person name="Napoli C."/>
            <person name="McDonald S.M."/>
            <person name="Parker M.S."/>
            <person name="Rombauts S."/>
            <person name="Salamov A."/>
            <person name="Von Dassow P."/>
            <person name="Badger J.H."/>
            <person name="Coutinho P.M."/>
            <person name="Demir E."/>
            <person name="Dubchak I."/>
            <person name="Gentemann C."/>
            <person name="Eikrem W."/>
            <person name="Gready J.E."/>
            <person name="John U."/>
            <person name="Lanier W."/>
            <person name="Lindquist E.A."/>
            <person name="Lucas S."/>
            <person name="Mayer K.F."/>
            <person name="Moreau H."/>
            <person name="Not F."/>
            <person name="Otillar R."/>
            <person name="Panaud O."/>
            <person name="Pangilinan J."/>
            <person name="Paulsen I."/>
            <person name="Piegu B."/>
            <person name="Poliakov A."/>
            <person name="Robbens S."/>
            <person name="Schmutz J."/>
            <person name="Toulza E."/>
            <person name="Wyss T."/>
            <person name="Zelensky A."/>
            <person name="Zhou K."/>
            <person name="Armbrust E.V."/>
            <person name="Bhattacharya D."/>
            <person name="Goodenough U.W."/>
            <person name="Van de Peer Y."/>
            <person name="Grigoriev I.V."/>
        </authorList>
    </citation>
    <scope>NUCLEOTIDE SEQUENCE [LARGE SCALE GENOMIC DNA]</scope>
    <source>
        <strain evidence="7 8">CCMP1545</strain>
    </source>
</reference>
<dbReference type="RefSeq" id="XP_003058034.1">
    <property type="nucleotide sequence ID" value="XM_003057988.1"/>
</dbReference>
<dbReference type="OrthoDB" id="509488at2759"/>
<dbReference type="eggNOG" id="KOG1550">
    <property type="taxonomic scope" value="Eukaryota"/>
</dbReference>
<dbReference type="Pfam" id="PF08238">
    <property type="entry name" value="Sel1"/>
    <property type="match status" value="12"/>
</dbReference>
<dbReference type="SUPFAM" id="SSF144232">
    <property type="entry name" value="HIT/MYND zinc finger-like"/>
    <property type="match status" value="1"/>
</dbReference>
<dbReference type="InterPro" id="IPR006597">
    <property type="entry name" value="Sel1-like"/>
</dbReference>
<dbReference type="EMBL" id="GG663738">
    <property type="protein sequence ID" value="EEH57985.1"/>
    <property type="molecule type" value="Genomic_DNA"/>
</dbReference>
<gene>
    <name evidence="7" type="ORF">MICPUCDRAFT_57097</name>
</gene>
<dbReference type="PANTHER" id="PTHR11102">
    <property type="entry name" value="SEL-1-LIKE PROTEIN"/>
    <property type="match status" value="1"/>
</dbReference>
<dbReference type="GO" id="GO:0008270">
    <property type="term" value="F:zinc ion binding"/>
    <property type="evidence" value="ECO:0007669"/>
    <property type="project" value="UniProtKB-KW"/>
</dbReference>
<dbReference type="Gene3D" id="1.25.40.10">
    <property type="entry name" value="Tetratricopeptide repeat domain"/>
    <property type="match status" value="5"/>
</dbReference>
<feature type="domain" description="MYND-type" evidence="6">
    <location>
        <begin position="616"/>
        <end position="660"/>
    </location>
</feature>
<comment type="similarity">
    <text evidence="4">Belongs to the sel-1 family.</text>
</comment>
<keyword evidence="1" id="KW-0479">Metal-binding</keyword>
<dbReference type="STRING" id="564608.C1MPZ3"/>
<evidence type="ECO:0000256" key="4">
    <source>
        <dbReference type="ARBA" id="ARBA00038101"/>
    </source>
</evidence>
<protein>
    <submittedName>
        <fullName evidence="7">Predicted protein</fullName>
    </submittedName>
</protein>
<evidence type="ECO:0000256" key="3">
    <source>
        <dbReference type="ARBA" id="ARBA00022833"/>
    </source>
</evidence>
<proteinExistence type="inferred from homology"/>
<dbReference type="PANTHER" id="PTHR11102:SF160">
    <property type="entry name" value="ERAD-ASSOCIATED E3 UBIQUITIN-PROTEIN LIGASE COMPONENT HRD3"/>
    <property type="match status" value="1"/>
</dbReference>
<evidence type="ECO:0000259" key="6">
    <source>
        <dbReference type="PROSITE" id="PS50865"/>
    </source>
</evidence>
<dbReference type="PROSITE" id="PS50865">
    <property type="entry name" value="ZF_MYND_2"/>
    <property type="match status" value="1"/>
</dbReference>
<keyword evidence="2 5" id="KW-0863">Zinc-finger</keyword>
<dbReference type="Pfam" id="PF01753">
    <property type="entry name" value="zf-MYND"/>
    <property type="match status" value="1"/>
</dbReference>
<name>C1MPZ3_MICPC</name>
<evidence type="ECO:0000313" key="7">
    <source>
        <dbReference type="EMBL" id="EEH57985.1"/>
    </source>
</evidence>
<evidence type="ECO:0000313" key="8">
    <source>
        <dbReference type="Proteomes" id="UP000001876"/>
    </source>
</evidence>
<dbReference type="SMART" id="SM00671">
    <property type="entry name" value="SEL1"/>
    <property type="match status" value="11"/>
</dbReference>